<protein>
    <recommendedName>
        <fullName evidence="2">Pyridoxal phosphate homeostasis protein</fullName>
        <shortName evidence="2">PLP homeostasis protein</shortName>
    </recommendedName>
</protein>
<evidence type="ECO:0000256" key="3">
    <source>
        <dbReference type="PIRSR" id="PIRSR004848-1"/>
    </source>
</evidence>
<evidence type="ECO:0000313" key="7">
    <source>
        <dbReference type="Proteomes" id="UP000188388"/>
    </source>
</evidence>
<accession>A0A1R3VE12</accession>
<evidence type="ECO:0000256" key="4">
    <source>
        <dbReference type="RuleBase" id="RU004514"/>
    </source>
</evidence>
<dbReference type="PANTHER" id="PTHR10146:SF14">
    <property type="entry name" value="PYRIDOXAL PHOSPHATE HOMEOSTASIS PROTEIN"/>
    <property type="match status" value="1"/>
</dbReference>
<reference evidence="7" key="1">
    <citation type="submission" date="2017-01" db="EMBL/GenBank/DDBJ databases">
        <authorList>
            <person name="Brunel B."/>
        </authorList>
    </citation>
    <scope>NUCLEOTIDE SEQUENCE [LARGE SCALE GENOMIC DNA]</scope>
</reference>
<gene>
    <name evidence="6" type="ORF">BQ8794_40106</name>
</gene>
<dbReference type="PIRSF" id="PIRSF004848">
    <property type="entry name" value="YBL036c_PLPDEIII"/>
    <property type="match status" value="1"/>
</dbReference>
<dbReference type="Pfam" id="PF01168">
    <property type="entry name" value="Ala_racemase_N"/>
    <property type="match status" value="1"/>
</dbReference>
<evidence type="ECO:0000256" key="1">
    <source>
        <dbReference type="ARBA" id="ARBA00022898"/>
    </source>
</evidence>
<sequence>MREQPDMPGGSGNVVAVFTMDCRTRQLRRSGQDKNQSQDIGMASAVEQFFTVKARIAAAEREAGRQAGAVTLVAVSKTFSADDIIPVIEAGQRVFGENRVQEGQAKWPALKQAFPDIELHLIGPLQSNKAKEAVALFDVIETVDREKIAAELAKEIARQGRSPKLYVQVNTGSEPQKAGIEPREAVPFVTRCREVHGLAIEGLMCIPPADENPGPHFALLEKLSREAGMEELSMGMSGDYETAIAFGATSVRVGSAIFGSR</sequence>
<evidence type="ECO:0000313" key="6">
    <source>
        <dbReference type="EMBL" id="SIT57507.1"/>
    </source>
</evidence>
<dbReference type="CDD" id="cd00635">
    <property type="entry name" value="PLPDE_III_YBL036c_like"/>
    <property type="match status" value="1"/>
</dbReference>
<feature type="modified residue" description="N6-(pyridoxal phosphate)lysine" evidence="2 3">
    <location>
        <position position="77"/>
    </location>
</feature>
<dbReference type="Proteomes" id="UP000188388">
    <property type="component" value="Unassembled WGS sequence"/>
</dbReference>
<dbReference type="FunFam" id="3.20.20.10:FF:000018">
    <property type="entry name" value="Pyridoxal phosphate homeostasis protein"/>
    <property type="match status" value="1"/>
</dbReference>
<dbReference type="AlphaFoldDB" id="A0A1R3VE12"/>
<dbReference type="EMBL" id="FTPD01000034">
    <property type="protein sequence ID" value="SIT57507.1"/>
    <property type="molecule type" value="Genomic_DNA"/>
</dbReference>
<evidence type="ECO:0000259" key="5">
    <source>
        <dbReference type="Pfam" id="PF01168"/>
    </source>
</evidence>
<dbReference type="PANTHER" id="PTHR10146">
    <property type="entry name" value="PROLINE SYNTHETASE CO-TRANSCRIBED BACTERIAL HOMOLOG PROTEIN"/>
    <property type="match status" value="1"/>
</dbReference>
<dbReference type="InterPro" id="IPR011078">
    <property type="entry name" value="PyrdxlP_homeostasis"/>
</dbReference>
<keyword evidence="1 2" id="KW-0663">Pyridoxal phosphate</keyword>
<comment type="similarity">
    <text evidence="2 4">Belongs to the pyridoxal phosphate-binding protein YggS/PROSC family.</text>
</comment>
<dbReference type="InterPro" id="IPR029066">
    <property type="entry name" value="PLP-binding_barrel"/>
</dbReference>
<dbReference type="GO" id="GO:0030170">
    <property type="term" value="F:pyridoxal phosphate binding"/>
    <property type="evidence" value="ECO:0007669"/>
    <property type="project" value="UniProtKB-UniRule"/>
</dbReference>
<evidence type="ECO:0000256" key="2">
    <source>
        <dbReference type="HAMAP-Rule" id="MF_02087"/>
    </source>
</evidence>
<dbReference type="NCBIfam" id="TIGR00044">
    <property type="entry name" value="YggS family pyridoxal phosphate-dependent enzyme"/>
    <property type="match status" value="1"/>
</dbReference>
<dbReference type="STRING" id="1631249.BQ8794_40106"/>
<comment type="cofactor">
    <cofactor evidence="3">
        <name>pyridoxal 5'-phosphate</name>
        <dbReference type="ChEBI" id="CHEBI:597326"/>
    </cofactor>
</comment>
<dbReference type="HAMAP" id="MF_02087">
    <property type="entry name" value="PLP_homeostasis"/>
    <property type="match status" value="1"/>
</dbReference>
<keyword evidence="7" id="KW-1185">Reference proteome</keyword>
<dbReference type="InterPro" id="IPR001608">
    <property type="entry name" value="Ala_racemase_N"/>
</dbReference>
<name>A0A1R3VE12_9HYPH</name>
<proteinExistence type="inferred from homology"/>
<organism evidence="6 7">
    <name type="scientific">Mesorhizobium prunaredense</name>
    <dbReference type="NCBI Taxonomy" id="1631249"/>
    <lineage>
        <taxon>Bacteria</taxon>
        <taxon>Pseudomonadati</taxon>
        <taxon>Pseudomonadota</taxon>
        <taxon>Alphaproteobacteria</taxon>
        <taxon>Hyphomicrobiales</taxon>
        <taxon>Phyllobacteriaceae</taxon>
        <taxon>Mesorhizobium</taxon>
    </lineage>
</organism>
<comment type="function">
    <text evidence="2">Pyridoxal 5'-phosphate (PLP)-binding protein, which is involved in PLP homeostasis.</text>
</comment>
<dbReference type="Gene3D" id="3.20.20.10">
    <property type="entry name" value="Alanine racemase"/>
    <property type="match status" value="1"/>
</dbReference>
<dbReference type="SUPFAM" id="SSF51419">
    <property type="entry name" value="PLP-binding barrel"/>
    <property type="match status" value="1"/>
</dbReference>
<feature type="domain" description="Alanine racemase N-terminal" evidence="5">
    <location>
        <begin position="62"/>
        <end position="260"/>
    </location>
</feature>